<feature type="region of interest" description="Disordered" evidence="2">
    <location>
        <begin position="200"/>
        <end position="401"/>
    </location>
</feature>
<feature type="compositionally biased region" description="Basic and acidic residues" evidence="2">
    <location>
        <begin position="293"/>
        <end position="304"/>
    </location>
</feature>
<dbReference type="AlphaFoldDB" id="A0A9P4JWV8"/>
<evidence type="ECO:0000256" key="1">
    <source>
        <dbReference type="SAM" id="Coils"/>
    </source>
</evidence>
<feature type="compositionally biased region" description="Polar residues" evidence="2">
    <location>
        <begin position="128"/>
        <end position="137"/>
    </location>
</feature>
<keyword evidence="4" id="KW-1185">Reference proteome</keyword>
<dbReference type="EMBL" id="ML986822">
    <property type="protein sequence ID" value="KAF2257901.1"/>
    <property type="molecule type" value="Genomic_DNA"/>
</dbReference>
<keyword evidence="1" id="KW-0175">Coiled coil</keyword>
<comment type="caution">
    <text evidence="3">The sequence shown here is derived from an EMBL/GenBank/DDBJ whole genome shotgun (WGS) entry which is preliminary data.</text>
</comment>
<sequence length="808" mass="91477">MARLRKKEYKRFSAPEASEDDAAAHQLRTEYEASQTPRAPAPQSSAARGASYLNAARTQRPSMPTRINPSSPPTASSRTLALHSSPGRLPIRGEKPGKLKRPSFLANDMAKRERLPPRNIYELPASPKNVSRHTVPQNIEGATLGKTSGTKGHDGQPFHSHPSNPRHQTNEPLSNQILHCKSARQAGENVDVAVIDWEKLPEENPPITLRSKRKADTHPTAHTRVSKSPRKEDHEPIDKSRAQEYQPDGRRMRSQIKNTNPQVLIHRKTLPQRRVASLNANPKTGPKLSSQEIEAHPHGDRVIPESEEDETNTTANGQINGNSTTASHQERIGTEQNDEPRKHRGRPRKADNTTALQARSTSAGRTEPAAQPNIASRGQDVYSLPKPQSGSSGSSRSKLQPTTVVNGARMLQGEDEWVQPPQDEDSEEESSSKQGGSEFLEEEDAKRADSYEIEGLFQVFNFLDSGRRHGKCQTNQAQSIRRACRQASVILDEDHTSSQGITDILHSLQGMLMVVQDIDEDERYDFKADAYYRVFYSLIRLLKHVYERMAEMYETVMCIPALRIITSLVSSILSFKDTIASWKVGLVQRFKGDRPVRDVDQKLIAPLRVAHKDCGAHLWRLQQKEQIQKQSAEMEDRRRERETAEKLKAEAEILQIKKQNLWHDLYAYRTAAEPNMKRWASLRWVPLHVLEERDANGIQFERLPLFRDRVAPPAYRNPNLKLDEWTDEQVSALIDGLRKYAGPDVEKMYWNIFQAYCNPEREGRGILRDFGVPEITAQATDIKTRLMDADQSSGRITEKWVNQIPILP</sequence>
<feature type="compositionally biased region" description="Polar residues" evidence="2">
    <location>
        <begin position="161"/>
        <end position="172"/>
    </location>
</feature>
<organism evidence="3 4">
    <name type="scientific">Lojkania enalia</name>
    <dbReference type="NCBI Taxonomy" id="147567"/>
    <lineage>
        <taxon>Eukaryota</taxon>
        <taxon>Fungi</taxon>
        <taxon>Dikarya</taxon>
        <taxon>Ascomycota</taxon>
        <taxon>Pezizomycotina</taxon>
        <taxon>Dothideomycetes</taxon>
        <taxon>Pleosporomycetidae</taxon>
        <taxon>Pleosporales</taxon>
        <taxon>Pleosporales incertae sedis</taxon>
        <taxon>Lojkania</taxon>
    </lineage>
</organism>
<proteinExistence type="predicted"/>
<name>A0A9P4JWV8_9PLEO</name>
<evidence type="ECO:0000256" key="2">
    <source>
        <dbReference type="SAM" id="MobiDB-lite"/>
    </source>
</evidence>
<feature type="coiled-coil region" evidence="1">
    <location>
        <begin position="620"/>
        <end position="659"/>
    </location>
</feature>
<feature type="compositionally biased region" description="Acidic residues" evidence="2">
    <location>
        <begin position="417"/>
        <end position="429"/>
    </location>
</feature>
<evidence type="ECO:0000313" key="4">
    <source>
        <dbReference type="Proteomes" id="UP000800093"/>
    </source>
</evidence>
<feature type="compositionally biased region" description="Basic and acidic residues" evidence="2">
    <location>
        <begin position="229"/>
        <end position="251"/>
    </location>
</feature>
<feature type="region of interest" description="Disordered" evidence="2">
    <location>
        <begin position="1"/>
        <end position="172"/>
    </location>
</feature>
<feature type="region of interest" description="Disordered" evidence="2">
    <location>
        <begin position="417"/>
        <end position="445"/>
    </location>
</feature>
<feature type="compositionally biased region" description="Basic and acidic residues" evidence="2">
    <location>
        <begin position="328"/>
        <end position="341"/>
    </location>
</feature>
<accession>A0A9P4JWV8</accession>
<evidence type="ECO:0000313" key="3">
    <source>
        <dbReference type="EMBL" id="KAF2257901.1"/>
    </source>
</evidence>
<feature type="compositionally biased region" description="Low complexity" evidence="2">
    <location>
        <begin position="33"/>
        <end position="51"/>
    </location>
</feature>
<feature type="compositionally biased region" description="Polar residues" evidence="2">
    <location>
        <begin position="312"/>
        <end position="327"/>
    </location>
</feature>
<gene>
    <name evidence="3" type="ORF">CC78DRAFT_622247</name>
</gene>
<feature type="compositionally biased region" description="Low complexity" evidence="2">
    <location>
        <begin position="383"/>
        <end position="400"/>
    </location>
</feature>
<feature type="compositionally biased region" description="Polar residues" evidence="2">
    <location>
        <begin position="278"/>
        <end position="292"/>
    </location>
</feature>
<protein>
    <submittedName>
        <fullName evidence="3">Uncharacterized protein</fullName>
    </submittedName>
</protein>
<feature type="compositionally biased region" description="Polar residues" evidence="2">
    <location>
        <begin position="352"/>
        <end position="364"/>
    </location>
</feature>
<dbReference type="Proteomes" id="UP000800093">
    <property type="component" value="Unassembled WGS sequence"/>
</dbReference>
<feature type="compositionally biased region" description="Polar residues" evidence="2">
    <location>
        <begin position="56"/>
        <end position="79"/>
    </location>
</feature>
<dbReference type="OrthoDB" id="3939134at2759"/>
<reference evidence="4" key="1">
    <citation type="journal article" date="2020" name="Stud. Mycol.">
        <title>101 Dothideomycetes genomes: A test case for predicting lifestyles and emergence of pathogens.</title>
        <authorList>
            <person name="Haridas S."/>
            <person name="Albert R."/>
            <person name="Binder M."/>
            <person name="Bloem J."/>
            <person name="LaButti K."/>
            <person name="Salamov A."/>
            <person name="Andreopoulos B."/>
            <person name="Baker S."/>
            <person name="Barry K."/>
            <person name="Bills G."/>
            <person name="Bluhm B."/>
            <person name="Cannon C."/>
            <person name="Castanera R."/>
            <person name="Culley D."/>
            <person name="Daum C."/>
            <person name="Ezra D."/>
            <person name="Gonzalez J."/>
            <person name="Henrissat B."/>
            <person name="Kuo A."/>
            <person name="Liang C."/>
            <person name="Lipzen A."/>
            <person name="Lutzoni F."/>
            <person name="Magnuson J."/>
            <person name="Mondo S."/>
            <person name="Nolan M."/>
            <person name="Ohm R."/>
            <person name="Pangilinan J."/>
            <person name="Park H.-J."/>
            <person name="Ramirez L."/>
            <person name="Alfaro M."/>
            <person name="Sun H."/>
            <person name="Tritt A."/>
            <person name="Yoshinaga Y."/>
            <person name="Zwiers L.-H."/>
            <person name="Turgeon B."/>
            <person name="Goodwin S."/>
            <person name="Spatafora J."/>
            <person name="Crous P."/>
            <person name="Grigoriev I."/>
        </authorList>
    </citation>
    <scope>NUCLEOTIDE SEQUENCE [LARGE SCALE GENOMIC DNA]</scope>
    <source>
        <strain evidence="4">CBS 304.66</strain>
    </source>
</reference>